<dbReference type="InterPro" id="IPR029056">
    <property type="entry name" value="Ribokinase-like"/>
</dbReference>
<proteinExistence type="inferred from homology"/>
<feature type="binding site" evidence="9">
    <location>
        <position position="277"/>
    </location>
    <ligand>
        <name>K(+)</name>
        <dbReference type="ChEBI" id="CHEBI:29103"/>
    </ligand>
</feature>
<dbReference type="InterPro" id="IPR011877">
    <property type="entry name" value="Ribokinase"/>
</dbReference>
<keyword evidence="5 9" id="KW-0067">ATP-binding</keyword>
<keyword evidence="2 9" id="KW-0479">Metal-binding</keyword>
<keyword evidence="6 9" id="KW-0460">Magnesium</keyword>
<protein>
    <recommendedName>
        <fullName evidence="9">Ribokinase</fullName>
        <shortName evidence="9">RK</shortName>
        <ecNumber evidence="9">2.7.1.15</ecNumber>
    </recommendedName>
</protein>
<evidence type="ECO:0000256" key="9">
    <source>
        <dbReference type="HAMAP-Rule" id="MF_01987"/>
    </source>
</evidence>
<evidence type="ECO:0000256" key="6">
    <source>
        <dbReference type="ARBA" id="ARBA00022842"/>
    </source>
</evidence>
<evidence type="ECO:0000256" key="1">
    <source>
        <dbReference type="ARBA" id="ARBA00022679"/>
    </source>
</evidence>
<reference evidence="11 12" key="1">
    <citation type="submission" date="2014-01" db="EMBL/GenBank/DDBJ databases">
        <title>Genome sequence determination for a cystic fibrosis isolate, Inquilinus limosus.</title>
        <authorList>
            <person name="Pino M."/>
            <person name="Di Conza J."/>
            <person name="Gutkind G."/>
        </authorList>
    </citation>
    <scope>NUCLEOTIDE SEQUENCE [LARGE SCALE GENOMIC DNA]</scope>
    <source>
        <strain evidence="11 12">MP06</strain>
    </source>
</reference>
<comment type="activity regulation">
    <text evidence="9">Activated by a monovalent cation that binds near, but not in, the active site. The most likely occupant of the site in vivo is potassium. Ion binding induces a conformational change that may alter substrate affinity.</text>
</comment>
<evidence type="ECO:0000313" key="11">
    <source>
        <dbReference type="EMBL" id="KGM32003.1"/>
    </source>
</evidence>
<comment type="catalytic activity">
    <reaction evidence="9">
        <text>D-ribose + ATP = D-ribose 5-phosphate + ADP + H(+)</text>
        <dbReference type="Rhea" id="RHEA:13697"/>
        <dbReference type="ChEBI" id="CHEBI:15378"/>
        <dbReference type="ChEBI" id="CHEBI:30616"/>
        <dbReference type="ChEBI" id="CHEBI:47013"/>
        <dbReference type="ChEBI" id="CHEBI:78346"/>
        <dbReference type="ChEBI" id="CHEBI:456216"/>
        <dbReference type="EC" id="2.7.1.15"/>
    </reaction>
</comment>
<dbReference type="GO" id="GO:0046872">
    <property type="term" value="F:metal ion binding"/>
    <property type="evidence" value="ECO:0007669"/>
    <property type="project" value="UniProtKB-KW"/>
</dbReference>
<comment type="pathway">
    <text evidence="9">Carbohydrate metabolism; D-ribose degradation; D-ribose 5-phosphate from beta-D-ribopyranose: step 2/2.</text>
</comment>
<dbReference type="PRINTS" id="PR00990">
    <property type="entry name" value="RIBOKINASE"/>
</dbReference>
<organism evidence="11 12">
    <name type="scientific">Inquilinus limosus MP06</name>
    <dbReference type="NCBI Taxonomy" id="1398085"/>
    <lineage>
        <taxon>Bacteria</taxon>
        <taxon>Pseudomonadati</taxon>
        <taxon>Pseudomonadota</taxon>
        <taxon>Alphaproteobacteria</taxon>
        <taxon>Rhodospirillales</taxon>
        <taxon>Rhodospirillaceae</taxon>
        <taxon>Inquilinus</taxon>
    </lineage>
</organism>
<feature type="active site" description="Proton acceptor" evidence="9">
    <location>
        <position position="247"/>
    </location>
</feature>
<keyword evidence="9" id="KW-0963">Cytoplasm</keyword>
<feature type="binding site" evidence="9">
    <location>
        <position position="243"/>
    </location>
    <ligand>
        <name>K(+)</name>
        <dbReference type="ChEBI" id="CHEBI:29103"/>
    </ligand>
</feature>
<feature type="binding site" evidence="9">
    <location>
        <begin position="215"/>
        <end position="220"/>
    </location>
    <ligand>
        <name>ATP</name>
        <dbReference type="ChEBI" id="CHEBI:30616"/>
    </ligand>
</feature>
<dbReference type="HAMAP" id="MF_01987">
    <property type="entry name" value="Ribokinase"/>
    <property type="match status" value="1"/>
</dbReference>
<evidence type="ECO:0000256" key="5">
    <source>
        <dbReference type="ARBA" id="ARBA00022840"/>
    </source>
</evidence>
<feature type="binding site" evidence="9">
    <location>
        <position position="286"/>
    </location>
    <ligand>
        <name>K(+)</name>
        <dbReference type="ChEBI" id="CHEBI:29103"/>
    </ligand>
</feature>
<dbReference type="AlphaFoldDB" id="A0A0A0D299"/>
<dbReference type="EMBL" id="JANX01000393">
    <property type="protein sequence ID" value="KGM32003.1"/>
    <property type="molecule type" value="Genomic_DNA"/>
</dbReference>
<keyword evidence="1 9" id="KW-0808">Transferase</keyword>
<feature type="binding site" evidence="9">
    <location>
        <begin position="37"/>
        <end position="41"/>
    </location>
    <ligand>
        <name>substrate</name>
    </ligand>
</feature>
<feature type="domain" description="Carbohydrate kinase PfkB" evidence="10">
    <location>
        <begin position="5"/>
        <end position="289"/>
    </location>
</feature>
<keyword evidence="8 9" id="KW-0119">Carbohydrate metabolism</keyword>
<gene>
    <name evidence="9" type="primary">rbsK</name>
    <name evidence="11" type="ORF">P409_23915</name>
</gene>
<evidence type="ECO:0000256" key="2">
    <source>
        <dbReference type="ARBA" id="ARBA00022723"/>
    </source>
</evidence>
<dbReference type="SUPFAM" id="SSF53613">
    <property type="entry name" value="Ribokinase-like"/>
    <property type="match status" value="1"/>
</dbReference>
<feature type="binding site" evidence="9">
    <location>
        <position position="241"/>
    </location>
    <ligand>
        <name>K(+)</name>
        <dbReference type="ChEBI" id="CHEBI:29103"/>
    </ligand>
</feature>
<dbReference type="GO" id="GO:0019303">
    <property type="term" value="P:D-ribose catabolic process"/>
    <property type="evidence" value="ECO:0007669"/>
    <property type="project" value="UniProtKB-UniRule"/>
</dbReference>
<dbReference type="PANTHER" id="PTHR10584:SF166">
    <property type="entry name" value="RIBOKINASE"/>
    <property type="match status" value="1"/>
</dbReference>
<sequence>MILDFGSINMDLVMAVTALPRPGETVLCDGYVTKPGGKGSNQAVAAARAGARVAMAGAVGDDGFGQVMRATLAKEGIDTSLLATSDRPTGVAYICVDAKAENFIAVGSGANLGVRADQVPDDRLTPDTLLILQMELPPEQNWALLKRARARGCRAILNVAPAAAVPEAALRDLDLLVVNEHEALAIAGGLGLDTSSPKAAAKALSGRLALTCVVTLGGEGAIAVGPDADFAVPALPIQPVDTTGAGDTFTGVLAAGLDAGLPLDQALRRASTGAALACLALGAQESMPTAAAIDAALPRLGPTTAIG</sequence>
<dbReference type="GO" id="GO:0005829">
    <property type="term" value="C:cytosol"/>
    <property type="evidence" value="ECO:0007669"/>
    <property type="project" value="TreeGrafter"/>
</dbReference>
<dbReference type="OrthoDB" id="9792663at2"/>
<dbReference type="CDD" id="cd01174">
    <property type="entry name" value="ribokinase"/>
    <property type="match status" value="1"/>
</dbReference>
<evidence type="ECO:0000259" key="10">
    <source>
        <dbReference type="Pfam" id="PF00294"/>
    </source>
</evidence>
<keyword evidence="4 9" id="KW-0418">Kinase</keyword>
<feature type="binding site" evidence="9">
    <location>
        <begin position="246"/>
        <end position="247"/>
    </location>
    <ligand>
        <name>ATP</name>
        <dbReference type="ChEBI" id="CHEBI:30616"/>
    </ligand>
</feature>
<evidence type="ECO:0000256" key="3">
    <source>
        <dbReference type="ARBA" id="ARBA00022741"/>
    </source>
</evidence>
<feature type="binding site" evidence="9">
    <location>
        <position position="247"/>
    </location>
    <ligand>
        <name>substrate</name>
    </ligand>
</feature>
<evidence type="ECO:0000256" key="8">
    <source>
        <dbReference type="ARBA" id="ARBA00023277"/>
    </source>
</evidence>
<dbReference type="InterPro" id="IPR002139">
    <property type="entry name" value="Ribo/fructo_kinase"/>
</dbReference>
<comment type="subcellular location">
    <subcellularLocation>
        <location evidence="9">Cytoplasm</location>
    </subcellularLocation>
</comment>
<comment type="caution">
    <text evidence="9">Lacks conserved residue(s) required for the propagation of feature annotation.</text>
</comment>
<comment type="function">
    <text evidence="9">Catalyzes the phosphorylation of ribose at O-5 in a reaction requiring ATP and magnesium. The resulting D-ribose-5-phosphate can then be used either for sythesis of nucleotides, histidine, and tryptophan, or as a component of the pentose phosphate pathway.</text>
</comment>
<comment type="caution">
    <text evidence="11">The sequence shown here is derived from an EMBL/GenBank/DDBJ whole genome shotgun (WGS) entry which is preliminary data.</text>
</comment>
<dbReference type="Gene3D" id="3.40.1190.20">
    <property type="match status" value="1"/>
</dbReference>
<feature type="binding site" evidence="9">
    <location>
        <position position="280"/>
    </location>
    <ligand>
        <name>K(+)</name>
        <dbReference type="ChEBI" id="CHEBI:29103"/>
    </ligand>
</feature>
<evidence type="ECO:0000256" key="7">
    <source>
        <dbReference type="ARBA" id="ARBA00022958"/>
    </source>
</evidence>
<name>A0A0A0D299_9PROT</name>
<evidence type="ECO:0000256" key="4">
    <source>
        <dbReference type="ARBA" id="ARBA00022777"/>
    </source>
</evidence>
<dbReference type="EC" id="2.7.1.15" evidence="9"/>
<dbReference type="PANTHER" id="PTHR10584">
    <property type="entry name" value="SUGAR KINASE"/>
    <property type="match status" value="1"/>
</dbReference>
<comment type="subunit">
    <text evidence="9">Homodimer.</text>
</comment>
<dbReference type="GO" id="GO:0004747">
    <property type="term" value="F:ribokinase activity"/>
    <property type="evidence" value="ECO:0007669"/>
    <property type="project" value="UniProtKB-UniRule"/>
</dbReference>
<dbReference type="UniPathway" id="UPA00916">
    <property type="reaction ID" value="UER00889"/>
</dbReference>
<feature type="binding site" evidence="9">
    <location>
        <position position="282"/>
    </location>
    <ligand>
        <name>K(+)</name>
        <dbReference type="ChEBI" id="CHEBI:29103"/>
    </ligand>
</feature>
<dbReference type="Pfam" id="PF00294">
    <property type="entry name" value="PfkB"/>
    <property type="match status" value="1"/>
</dbReference>
<comment type="cofactor">
    <cofactor evidence="9">
        <name>Mg(2+)</name>
        <dbReference type="ChEBI" id="CHEBI:18420"/>
    </cofactor>
    <text evidence="9">Requires a divalent cation, most likely magnesium in vivo, as an electrophilic catalyst to aid phosphoryl group transfer. It is the chelate of the metal and the nucleotide that is the actual substrate.</text>
</comment>
<dbReference type="RefSeq" id="WP_034844574.1">
    <property type="nucleotide sequence ID" value="NZ_JANX01000393.1"/>
</dbReference>
<feature type="binding site" evidence="9">
    <location>
        <begin position="9"/>
        <end position="11"/>
    </location>
    <ligand>
        <name>substrate</name>
    </ligand>
</feature>
<accession>A0A0A0D299</accession>
<evidence type="ECO:0000313" key="12">
    <source>
        <dbReference type="Proteomes" id="UP000029995"/>
    </source>
</evidence>
<dbReference type="Proteomes" id="UP000029995">
    <property type="component" value="Unassembled WGS sequence"/>
</dbReference>
<feature type="binding site" evidence="9">
    <location>
        <position position="179"/>
    </location>
    <ligand>
        <name>ATP</name>
        <dbReference type="ChEBI" id="CHEBI:30616"/>
    </ligand>
</feature>
<dbReference type="InterPro" id="IPR011611">
    <property type="entry name" value="PfkB_dom"/>
</dbReference>
<keyword evidence="7 9" id="KW-0630">Potassium</keyword>
<feature type="binding site" evidence="9">
    <location>
        <position position="135"/>
    </location>
    <ligand>
        <name>substrate</name>
    </ligand>
</feature>
<comment type="similarity">
    <text evidence="9">Belongs to the carbohydrate kinase PfkB family. Ribokinase subfamily.</text>
</comment>
<keyword evidence="3 9" id="KW-0547">Nucleotide-binding</keyword>
<dbReference type="GO" id="GO:0005524">
    <property type="term" value="F:ATP binding"/>
    <property type="evidence" value="ECO:0007669"/>
    <property type="project" value="UniProtKB-UniRule"/>
</dbReference>